<proteinExistence type="inferred from homology"/>
<name>A0A6J4T0T6_9SPHN</name>
<dbReference type="InterPro" id="IPR007712">
    <property type="entry name" value="RelE/ParE_toxin"/>
</dbReference>
<protein>
    <recommendedName>
        <fullName evidence="4">Death on curing protein, Doc toxin</fullName>
    </recommendedName>
</protein>
<sequence length="89" mass="10140">MPTVRWSDQAIADLDAVRRYIMPHNKSAALRLASRITEAAEKLGDFPNRGREIGDSMRQLSLIYPYLIRYRVESTEVVIIAIRHGARDG</sequence>
<evidence type="ECO:0000256" key="1">
    <source>
        <dbReference type="ARBA" id="ARBA00006226"/>
    </source>
</evidence>
<reference evidence="3" key="1">
    <citation type="submission" date="2020-02" db="EMBL/GenBank/DDBJ databases">
        <authorList>
            <person name="Meier V. D."/>
        </authorList>
    </citation>
    <scope>NUCLEOTIDE SEQUENCE</scope>
    <source>
        <strain evidence="3">AVDCRST_MAG91</strain>
    </source>
</reference>
<dbReference type="Gene3D" id="3.30.2310.20">
    <property type="entry name" value="RelE-like"/>
    <property type="match status" value="1"/>
</dbReference>
<dbReference type="NCBIfam" id="TIGR02385">
    <property type="entry name" value="RelE_StbE"/>
    <property type="match status" value="1"/>
</dbReference>
<dbReference type="EMBL" id="CADCVX010000311">
    <property type="protein sequence ID" value="CAA9510709.1"/>
    <property type="molecule type" value="Genomic_DNA"/>
</dbReference>
<dbReference type="AlphaFoldDB" id="A0A6J4T0T6"/>
<dbReference type="Pfam" id="PF05016">
    <property type="entry name" value="ParE_toxin"/>
    <property type="match status" value="1"/>
</dbReference>
<evidence type="ECO:0008006" key="4">
    <source>
        <dbReference type="Google" id="ProtNLM"/>
    </source>
</evidence>
<gene>
    <name evidence="3" type="ORF">AVDCRST_MAG91-1614</name>
</gene>
<comment type="similarity">
    <text evidence="1">Belongs to the RelE toxin family.</text>
</comment>
<accession>A0A6J4T0T6</accession>
<evidence type="ECO:0000313" key="3">
    <source>
        <dbReference type="EMBL" id="CAA9510709.1"/>
    </source>
</evidence>
<evidence type="ECO:0000256" key="2">
    <source>
        <dbReference type="ARBA" id="ARBA00022649"/>
    </source>
</evidence>
<dbReference type="InterPro" id="IPR035093">
    <property type="entry name" value="RelE/ParE_toxin_dom_sf"/>
</dbReference>
<keyword evidence="2" id="KW-1277">Toxin-antitoxin system</keyword>
<dbReference type="PANTHER" id="PTHR33755">
    <property type="entry name" value="TOXIN PARE1-RELATED"/>
    <property type="match status" value="1"/>
</dbReference>
<organism evidence="3">
    <name type="scientific">uncultured Sphingomonadaceae bacterium</name>
    <dbReference type="NCBI Taxonomy" id="169976"/>
    <lineage>
        <taxon>Bacteria</taxon>
        <taxon>Pseudomonadati</taxon>
        <taxon>Pseudomonadota</taxon>
        <taxon>Alphaproteobacteria</taxon>
        <taxon>Sphingomonadales</taxon>
        <taxon>Sphingomonadaceae</taxon>
        <taxon>environmental samples</taxon>
    </lineage>
</organism>
<dbReference type="InterPro" id="IPR051803">
    <property type="entry name" value="TA_system_RelE-like_toxin"/>
</dbReference>